<protein>
    <recommendedName>
        <fullName evidence="1">Tautomerase cis-CaaD-like domain-containing protein</fullName>
    </recommendedName>
</protein>
<reference evidence="2 3" key="1">
    <citation type="submission" date="2015-03" db="EMBL/GenBank/DDBJ databases">
        <authorList>
            <person name="Murphy D."/>
        </authorList>
    </citation>
    <scope>NUCLEOTIDE SEQUENCE [LARGE SCALE GENOMIC DNA]</scope>
    <source>
        <strain evidence="2 3">PAP088</strain>
    </source>
</reference>
<organism evidence="2 3">
    <name type="scientific">Mycobacteroides abscessus</name>
    <dbReference type="NCBI Taxonomy" id="36809"/>
    <lineage>
        <taxon>Bacteria</taxon>
        <taxon>Bacillati</taxon>
        <taxon>Actinomycetota</taxon>
        <taxon>Actinomycetes</taxon>
        <taxon>Mycobacteriales</taxon>
        <taxon>Mycobacteriaceae</taxon>
        <taxon>Mycobacteroides</taxon>
    </lineage>
</organism>
<dbReference type="Gene3D" id="3.30.429.10">
    <property type="entry name" value="Macrophage Migration Inhibitory Factor"/>
    <property type="match status" value="1"/>
</dbReference>
<dbReference type="SUPFAM" id="SSF55331">
    <property type="entry name" value="Tautomerase/MIF"/>
    <property type="match status" value="1"/>
</dbReference>
<dbReference type="Proteomes" id="UP000045782">
    <property type="component" value="Unassembled WGS sequence"/>
</dbReference>
<gene>
    <name evidence="2" type="ORF">ERS075579_02074</name>
</gene>
<sequence length="144" mass="16144">MPLWTIYHTPNIFTGKEKSALANSITEVYTAVGLPRFYVITVFKQIEPADLYVGGERTDSAVRIVVDHIARTLPDKAARERTTRLLGAALAPYLNRPGLHWEFHVDETSEELWMINGLVPPPMNSAAEREWARANKVSPYAAPV</sequence>
<evidence type="ECO:0000259" key="1">
    <source>
        <dbReference type="Pfam" id="PF14832"/>
    </source>
</evidence>
<accession>A0A0U0ZL37</accession>
<dbReference type="RefSeq" id="WP_005064005.1">
    <property type="nucleotide sequence ID" value="NZ_CP014951.1"/>
</dbReference>
<dbReference type="AlphaFoldDB" id="A0A0U0ZL37"/>
<proteinExistence type="predicted"/>
<evidence type="ECO:0000313" key="3">
    <source>
        <dbReference type="Proteomes" id="UP000045782"/>
    </source>
</evidence>
<feature type="domain" description="Tautomerase cis-CaaD-like" evidence="1">
    <location>
        <begin position="1"/>
        <end position="136"/>
    </location>
</feature>
<dbReference type="InterPro" id="IPR028116">
    <property type="entry name" value="Cis-CaaD-like"/>
</dbReference>
<evidence type="ECO:0000313" key="2">
    <source>
        <dbReference type="EMBL" id="CPV49093.1"/>
    </source>
</evidence>
<dbReference type="InterPro" id="IPR014347">
    <property type="entry name" value="Tautomerase/MIF_sf"/>
</dbReference>
<dbReference type="Pfam" id="PF14832">
    <property type="entry name" value="Tautomerase_3"/>
    <property type="match status" value="1"/>
</dbReference>
<name>A0A0U0ZL37_9MYCO</name>
<dbReference type="EMBL" id="CSWP01000003">
    <property type="protein sequence ID" value="CPV49093.1"/>
    <property type="molecule type" value="Genomic_DNA"/>
</dbReference>